<keyword evidence="3" id="KW-1185">Reference proteome</keyword>
<name>A0A8X6PWP9_NEPPI</name>
<evidence type="ECO:0000256" key="1">
    <source>
        <dbReference type="SAM" id="MobiDB-lite"/>
    </source>
</evidence>
<dbReference type="AlphaFoldDB" id="A0A8X6PWP9"/>
<comment type="caution">
    <text evidence="2">The sequence shown here is derived from an EMBL/GenBank/DDBJ whole genome shotgun (WGS) entry which is preliminary data.</text>
</comment>
<evidence type="ECO:0000313" key="2">
    <source>
        <dbReference type="EMBL" id="GFT88062.1"/>
    </source>
</evidence>
<dbReference type="Proteomes" id="UP000887013">
    <property type="component" value="Unassembled WGS sequence"/>
</dbReference>
<gene>
    <name evidence="2" type="ORF">NPIL_405771</name>
</gene>
<proteinExistence type="predicted"/>
<accession>A0A8X6PWP9</accession>
<reference evidence="2" key="1">
    <citation type="submission" date="2020-08" db="EMBL/GenBank/DDBJ databases">
        <title>Multicomponent nature underlies the extraordinary mechanical properties of spider dragline silk.</title>
        <authorList>
            <person name="Kono N."/>
            <person name="Nakamura H."/>
            <person name="Mori M."/>
            <person name="Yoshida Y."/>
            <person name="Ohtoshi R."/>
            <person name="Malay A.D."/>
            <person name="Moran D.A.P."/>
            <person name="Tomita M."/>
            <person name="Numata K."/>
            <person name="Arakawa K."/>
        </authorList>
    </citation>
    <scope>NUCLEOTIDE SEQUENCE</scope>
</reference>
<feature type="region of interest" description="Disordered" evidence="1">
    <location>
        <begin position="1"/>
        <end position="26"/>
    </location>
</feature>
<dbReference type="EMBL" id="BMAW01120191">
    <property type="protein sequence ID" value="GFT88062.1"/>
    <property type="molecule type" value="Genomic_DNA"/>
</dbReference>
<sequence length="79" mass="8995">MVSRFESGPSVPNQGDRGRRRNFHPITSGVLRSRRFVSAQLSMSDDIVAYWARSVPTKFPLPGPIVVPECRRRRSRGQQ</sequence>
<protein>
    <submittedName>
        <fullName evidence="2">Uncharacterized protein</fullName>
    </submittedName>
</protein>
<organism evidence="2 3">
    <name type="scientific">Nephila pilipes</name>
    <name type="common">Giant wood spider</name>
    <name type="synonym">Nephila maculata</name>
    <dbReference type="NCBI Taxonomy" id="299642"/>
    <lineage>
        <taxon>Eukaryota</taxon>
        <taxon>Metazoa</taxon>
        <taxon>Ecdysozoa</taxon>
        <taxon>Arthropoda</taxon>
        <taxon>Chelicerata</taxon>
        <taxon>Arachnida</taxon>
        <taxon>Araneae</taxon>
        <taxon>Araneomorphae</taxon>
        <taxon>Entelegynae</taxon>
        <taxon>Araneoidea</taxon>
        <taxon>Nephilidae</taxon>
        <taxon>Nephila</taxon>
    </lineage>
</organism>
<evidence type="ECO:0000313" key="3">
    <source>
        <dbReference type="Proteomes" id="UP000887013"/>
    </source>
</evidence>